<dbReference type="PIRSF" id="PIRSF037227">
    <property type="entry name" value="Aminobenzoyl-glu_utiliz_pB"/>
    <property type="match status" value="1"/>
</dbReference>
<dbReference type="NCBIfam" id="TIGR01891">
    <property type="entry name" value="amidohydrolases"/>
    <property type="match status" value="1"/>
</dbReference>
<dbReference type="PANTHER" id="PTHR30575">
    <property type="entry name" value="PEPTIDASE M20"/>
    <property type="match status" value="1"/>
</dbReference>
<dbReference type="Gene3D" id="3.30.70.360">
    <property type="match status" value="1"/>
</dbReference>
<organism evidence="2 3">
    <name type="scientific">Anaerofilum hominis</name>
    <dbReference type="NCBI Taxonomy" id="2763016"/>
    <lineage>
        <taxon>Bacteria</taxon>
        <taxon>Bacillati</taxon>
        <taxon>Bacillota</taxon>
        <taxon>Clostridia</taxon>
        <taxon>Eubacteriales</taxon>
        <taxon>Oscillospiraceae</taxon>
        <taxon>Anaerofilum</taxon>
    </lineage>
</organism>
<dbReference type="GO" id="GO:0071713">
    <property type="term" value="F:para-aminobenzoyl-glutamate hydrolase activity"/>
    <property type="evidence" value="ECO:0007669"/>
    <property type="project" value="TreeGrafter"/>
</dbReference>
<dbReference type="InterPro" id="IPR036264">
    <property type="entry name" value="Bact_exopeptidase_dim_dom"/>
</dbReference>
<dbReference type="InterPro" id="IPR052030">
    <property type="entry name" value="Peptidase_M20/M20A_hydrolases"/>
</dbReference>
<dbReference type="RefSeq" id="WP_186887399.1">
    <property type="nucleotide sequence ID" value="NZ_JACONZ010000002.1"/>
</dbReference>
<feature type="domain" description="Peptidase M20 dimerisation" evidence="1">
    <location>
        <begin position="183"/>
        <end position="274"/>
    </location>
</feature>
<protein>
    <submittedName>
        <fullName evidence="2">Amidohydrolase</fullName>
    </submittedName>
</protein>
<gene>
    <name evidence="2" type="ORF">H8S23_05860</name>
</gene>
<reference evidence="2" key="1">
    <citation type="submission" date="2020-08" db="EMBL/GenBank/DDBJ databases">
        <title>Genome public.</title>
        <authorList>
            <person name="Liu C."/>
            <person name="Sun Q."/>
        </authorList>
    </citation>
    <scope>NUCLEOTIDE SEQUENCE</scope>
    <source>
        <strain evidence="2">BX8</strain>
    </source>
</reference>
<dbReference type="PANTHER" id="PTHR30575:SF0">
    <property type="entry name" value="XAA-ARG DIPEPTIDASE"/>
    <property type="match status" value="1"/>
</dbReference>
<dbReference type="GO" id="GO:0046657">
    <property type="term" value="P:folic acid catabolic process"/>
    <property type="evidence" value="ECO:0007669"/>
    <property type="project" value="TreeGrafter"/>
</dbReference>
<dbReference type="Proteomes" id="UP000659630">
    <property type="component" value="Unassembled WGS sequence"/>
</dbReference>
<evidence type="ECO:0000313" key="2">
    <source>
        <dbReference type="EMBL" id="MBC5581024.1"/>
    </source>
</evidence>
<dbReference type="Pfam" id="PF01546">
    <property type="entry name" value="Peptidase_M20"/>
    <property type="match status" value="1"/>
</dbReference>
<dbReference type="EMBL" id="JACONZ010000002">
    <property type="protein sequence ID" value="MBC5581024.1"/>
    <property type="molecule type" value="Genomic_DNA"/>
</dbReference>
<dbReference type="Pfam" id="PF07687">
    <property type="entry name" value="M20_dimer"/>
    <property type="match status" value="1"/>
</dbReference>
<accession>A0A923I8F0</accession>
<evidence type="ECO:0000313" key="3">
    <source>
        <dbReference type="Proteomes" id="UP000659630"/>
    </source>
</evidence>
<dbReference type="InterPro" id="IPR002933">
    <property type="entry name" value="Peptidase_M20"/>
</dbReference>
<dbReference type="InterPro" id="IPR011650">
    <property type="entry name" value="Peptidase_M20_dimer"/>
</dbReference>
<dbReference type="GO" id="GO:0005737">
    <property type="term" value="C:cytoplasm"/>
    <property type="evidence" value="ECO:0007669"/>
    <property type="project" value="TreeGrafter"/>
</dbReference>
<dbReference type="Gene3D" id="3.40.630.10">
    <property type="entry name" value="Zn peptidases"/>
    <property type="match status" value="1"/>
</dbReference>
<dbReference type="InterPro" id="IPR017145">
    <property type="entry name" value="Aminobenzoyl-glu_utiliz_pB"/>
</dbReference>
<proteinExistence type="predicted"/>
<dbReference type="SUPFAM" id="SSF53187">
    <property type="entry name" value="Zn-dependent exopeptidases"/>
    <property type="match status" value="1"/>
</dbReference>
<dbReference type="AlphaFoldDB" id="A0A923I8F0"/>
<keyword evidence="3" id="KW-1185">Reference proteome</keyword>
<comment type="caution">
    <text evidence="2">The sequence shown here is derived from an EMBL/GenBank/DDBJ whole genome shotgun (WGS) entry which is preliminary data.</text>
</comment>
<name>A0A923I8F0_9FIRM</name>
<sequence>MDKQSMLDWLDGQEKMLSDMARVIWEKPELAMEEVFASGLQRDALAAAGFRLREVPGVPTAFVAEYGSGRPVLGILGEYDALPDLSQQPGPERRALVEHGPGHGCGHNLLGTAGLGAAMALARAIGSGALAGTVRYYGCPAEETISGKTLMAKAHVFDDLDACVTWHPSSYTAPWANSMLANLSVRFRFKGIPAHAASAAELGRSALDAVELMNVGANYLREHVNEKVRMHYVTTNGGSVPNTVPEDAEVWYMVRAPKFEMVRDTFRRLKNIARGAAQMTETQLAEVRLESAAWEVLTNEVICGVLDRNMKAMGGPGFEEEDRRFAAEMVKTFGPGEQLKGFAPFFVPAELEGQGLFEGTADPVGRGVCIMASSDVGDVSWIAPLCQFGVSVWPLGIPTHTWRTTASTSSHLAMRGMLFAAKTMAATLYDLSADPALLGEAQAEFARATEKQKYVCALDEEI</sequence>
<dbReference type="SUPFAM" id="SSF55031">
    <property type="entry name" value="Bacterial exopeptidase dimerisation domain"/>
    <property type="match status" value="1"/>
</dbReference>
<evidence type="ECO:0000259" key="1">
    <source>
        <dbReference type="Pfam" id="PF07687"/>
    </source>
</evidence>
<dbReference type="InterPro" id="IPR017439">
    <property type="entry name" value="Amidohydrolase"/>
</dbReference>
<dbReference type="GO" id="GO:0016805">
    <property type="term" value="F:dipeptidase activity"/>
    <property type="evidence" value="ECO:0007669"/>
    <property type="project" value="TreeGrafter"/>
</dbReference>